<dbReference type="OrthoDB" id="60092at2759"/>
<dbReference type="Bgee" id="ENSG00000172613">
    <property type="expression patterns" value="Expressed in right uterine tube and 135 other cell types or tissues"/>
</dbReference>
<organism evidence="1 2">
    <name type="scientific">Homo sapiens</name>
    <name type="common">Human</name>
    <dbReference type="NCBI Taxonomy" id="9606"/>
    <lineage>
        <taxon>Eukaryota</taxon>
        <taxon>Metazoa</taxon>
        <taxon>Chordata</taxon>
        <taxon>Craniata</taxon>
        <taxon>Vertebrata</taxon>
        <taxon>Euteleostomi</taxon>
        <taxon>Mammalia</taxon>
        <taxon>Eutheria</taxon>
        <taxon>Euarchontoglires</taxon>
        <taxon>Primates</taxon>
        <taxon>Haplorrhini</taxon>
        <taxon>Catarrhini</taxon>
        <taxon>Hominidae</taxon>
        <taxon>Homo</taxon>
    </lineage>
</organism>
<dbReference type="Ensembl" id="ENST00000621995.1">
    <property type="protein sequence ID" value="ENSP00000478994.1"/>
    <property type="gene ID" value="ENSG00000172613.9"/>
</dbReference>
<dbReference type="HGNC" id="HGNC:9827">
    <property type="gene designation" value="RAD9A"/>
</dbReference>
<evidence type="ECO:0000313" key="1">
    <source>
        <dbReference type="Ensembl" id="ENSP00000478994.1"/>
    </source>
</evidence>
<dbReference type="Antibodypedia" id="1880">
    <property type="antibodies" value="1135 antibodies from 38 providers"/>
</dbReference>
<dbReference type="Ensembl" id="ENST00000621995.1">
    <property type="protein sequence ID" value="ENSP00000478994.1"/>
    <property type="gene ID" value="ENSG00000172613.8"/>
</dbReference>
<reference evidence="1 2" key="1">
    <citation type="journal article" date="2001" name="Nature">
        <title>Initial sequencing and analysis of the human genome.</title>
        <authorList>
            <consortium name="International Human Genome Sequencing Consortium"/>
            <person name="Lander E.S."/>
            <person name="Linton L.M."/>
            <person name="Birren B."/>
            <person name="Nusbaum C."/>
            <person name="Zody M.C."/>
            <person name="Baldwin J."/>
            <person name="Devon K."/>
            <person name="Dewar K."/>
            <person name="Doyle M."/>
            <person name="FitzHugh W."/>
            <person name="Funke R."/>
            <person name="Gage D."/>
            <person name="Harris K."/>
            <person name="Heaford A."/>
            <person name="Howland J."/>
            <person name="Kann L."/>
            <person name="Lehoczky J."/>
            <person name="LeVine R."/>
            <person name="McEwan P."/>
            <person name="McKernan K."/>
            <person name="Meldrim J."/>
            <person name="Mesirov J.P."/>
            <person name="Miranda C."/>
            <person name="Morris W."/>
            <person name="Naylor J."/>
            <person name="Raymond C."/>
            <person name="Rosetti M."/>
            <person name="Santos R."/>
            <person name="Sheridan A."/>
            <person name="Sougnez C."/>
            <person name="Stange-Thomann N."/>
            <person name="Stojanovic N."/>
            <person name="Subramanian A."/>
            <person name="Wyman D."/>
            <person name="Rogers J."/>
            <person name="Sulston J."/>
            <person name="Ainscough R."/>
            <person name="Beck S."/>
            <person name="Bentley D."/>
            <person name="Burton J."/>
            <person name="Clee C."/>
            <person name="Carter N."/>
            <person name="Coulson A."/>
            <person name="Deadman R."/>
            <person name="Deloukas P."/>
            <person name="Dunham A."/>
            <person name="Dunham I."/>
            <person name="Durbin R."/>
            <person name="French L."/>
            <person name="Grafham D."/>
            <person name="Gregory S."/>
            <person name="Hubbard T."/>
            <person name="Humphray S."/>
            <person name="Hunt A."/>
            <person name="Jones M."/>
            <person name="Lloyd C."/>
            <person name="McMurray A."/>
            <person name="Matthews L."/>
            <person name="Mercer S."/>
            <person name="Milne S."/>
            <person name="Mullikin J.C."/>
            <person name="Mungall A."/>
            <person name="Plumb R."/>
            <person name="Ross M."/>
            <person name="Shownkeen R."/>
            <person name="Sims S."/>
            <person name="Waterston R.H."/>
            <person name="Wilson R.K."/>
            <person name="Hillier L.W."/>
            <person name="McPherson J.D."/>
            <person name="Marra M.A."/>
            <person name="Mardis E.R."/>
            <person name="Fulton L.A."/>
            <person name="Chinwalla A.T."/>
            <person name="Pepin K.H."/>
            <person name="Gish W.R."/>
            <person name="Chissoe S.L."/>
            <person name="Wendl M.C."/>
            <person name="Delehaunty K.D."/>
            <person name="Miner T.L."/>
            <person name="Delehaunty A."/>
            <person name="Kramer J.B."/>
            <person name="Cook L.L."/>
            <person name="Fulton R.S."/>
            <person name="Johnson D.L."/>
            <person name="Minx P.J."/>
            <person name="Clifton S.W."/>
            <person name="Hawkins T."/>
            <person name="Branscomb E."/>
            <person name="Predki P."/>
            <person name="Richardson P."/>
            <person name="Wenning S."/>
            <person name="Slezak T."/>
            <person name="Doggett N."/>
            <person name="Cheng J.F."/>
            <person name="Olsen A."/>
            <person name="Lucas S."/>
            <person name="Elkin C."/>
            <person name="Uberbacher E."/>
            <person name="Frazier M."/>
            <person name="Gibbs R.A."/>
            <person name="Muzny D.M."/>
            <person name="Scherer S.E."/>
            <person name="Bouck J.B."/>
            <person name="Sodergren E.J."/>
            <person name="Worley K.C."/>
            <person name="Rives C.M."/>
            <person name="Gorrell J.H."/>
            <person name="Metzker M.L."/>
            <person name="Naylor S.L."/>
            <person name="Kucherlapati R.S."/>
            <person name="Nelson D.L."/>
            <person name="Weinstock G.M."/>
            <person name="Sakaki Y."/>
            <person name="Fujiyama A."/>
            <person name="Hattori M."/>
            <person name="Yada T."/>
            <person name="Toyoda A."/>
            <person name="Itoh T."/>
            <person name="Kawagoe C."/>
            <person name="Watanabe H."/>
            <person name="Totoki Y."/>
            <person name="Taylor T."/>
            <person name="Weissenbach J."/>
            <person name="Heilig R."/>
            <person name="Saurin W."/>
            <person name="Artiguenave F."/>
            <person name="Brottier P."/>
            <person name="Bruls T."/>
            <person name="Pelletier E."/>
            <person name="Robert C."/>
            <person name="Wincker P."/>
            <person name="Smith D.R."/>
            <person name="Doucette-Stamm L."/>
            <person name="Rubenfield M."/>
            <person name="Weinstock K."/>
            <person name="Lee H.M."/>
            <person name="Dubois J."/>
            <person name="Rosenthal A."/>
            <person name="Platzer M."/>
            <person name="Nyakatura G."/>
            <person name="Taudien S."/>
            <person name="Rump A."/>
            <person name="Yang H."/>
            <person name="Yu J."/>
            <person name="Wang J."/>
            <person name="Huang G."/>
            <person name="Gu J."/>
            <person name="Hood L."/>
            <person name="Rowen L."/>
            <person name="Madan A."/>
            <person name="Qin S."/>
            <person name="Davis R.W."/>
            <person name="Federspiel N.A."/>
            <person name="Abola A.P."/>
            <person name="Proctor M.J."/>
            <person name="Myers R.M."/>
            <person name="Schmutz J."/>
            <person name="Dickson M."/>
            <person name="Grimwood J."/>
            <person name="Cox D.R."/>
            <person name="Olson M.V."/>
            <person name="Kaul R."/>
            <person name="Raymond C."/>
            <person name="Shimizu N."/>
            <person name="Kawasaki K."/>
            <person name="Minoshima S."/>
            <person name="Evans G.A."/>
            <person name="Athanasiou M."/>
            <person name="Schultz R."/>
            <person name="Roe B.A."/>
            <person name="Chen F."/>
            <person name="Pan H."/>
            <person name="Ramser J."/>
            <person name="Lehrach H."/>
            <person name="Reinhardt R."/>
            <person name="McCombie W.R."/>
            <person name="de la Bastide M."/>
            <person name="Dedhia N."/>
            <person name="Blocker H."/>
            <person name="Hornischer K."/>
            <person name="Nordsiek G."/>
            <person name="Agarwala R."/>
            <person name="Aravind L."/>
            <person name="Bailey J.A."/>
            <person name="Bateman A."/>
            <person name="Batzoglou S."/>
            <person name="Birney E."/>
            <person name="Bork P."/>
            <person name="Brown D.G."/>
            <person name="Burge C.B."/>
            <person name="Cerutti L."/>
            <person name="Chen H.C."/>
            <person name="Church D."/>
            <person name="Clamp M."/>
            <person name="Copley R.R."/>
            <person name="Doerks T."/>
            <person name="Eddy S.R."/>
            <person name="Eichler E.E."/>
            <person name="Furey T.S."/>
            <person name="Galagan J."/>
            <person name="Gilbert J.G."/>
            <person name="Harmon C."/>
            <person name="Hayashizaki Y."/>
            <person name="Haussler D."/>
            <person name="Hermjakob H."/>
            <person name="Hokamp K."/>
            <person name="Jang W."/>
            <person name="Johnson L.S."/>
            <person name="Jones T.A."/>
            <person name="Kasif S."/>
            <person name="Kaspryzk A."/>
            <person name="Kennedy S."/>
            <person name="Kent W.J."/>
            <person name="Kitts P."/>
            <person name="Koonin E.V."/>
            <person name="Korf I."/>
            <person name="Kulp D."/>
            <person name="Lancet D."/>
            <person name="Lowe T.M."/>
            <person name="McLysaght A."/>
            <person name="Mikkelsen T."/>
            <person name="Moran J.V."/>
            <person name="Mulder N."/>
            <person name="Pollara V.J."/>
            <person name="Ponting C.P."/>
            <person name="Schuler G."/>
            <person name="Schultz J."/>
            <person name="Slater G."/>
            <person name="Smit A.F."/>
            <person name="Stupka E."/>
            <person name="Szustakowski J."/>
            <person name="Thierry-Mieg D."/>
            <person name="Thierry-Mieg J."/>
            <person name="Wagner L."/>
            <person name="Wallis J."/>
            <person name="Wheeler R."/>
            <person name="Williams A."/>
            <person name="Wolf Y.I."/>
            <person name="Wolfe K.H."/>
            <person name="Yang S.P."/>
            <person name="Yeh R.F."/>
            <person name="Collins F."/>
            <person name="Guyer M.S."/>
            <person name="Peterson J."/>
            <person name="Felsenfeld A."/>
            <person name="Wetterstrand K.A."/>
            <person name="Patrinos A."/>
            <person name="Morgan M.J."/>
            <person name="de Jong P."/>
            <person name="Catanese J.J."/>
            <person name="Osoegawa K."/>
            <person name="Shizuya H."/>
            <person name="Choi S."/>
            <person name="Chen Y.J."/>
        </authorList>
    </citation>
    <scope>NUCLEOTIDE SEQUENCE [LARGE SCALE GENOMIC DNA]</scope>
</reference>
<dbReference type="OMA" id="NETQCRF"/>
<name>A0A0G2JMD0_HUMAN</name>
<evidence type="ECO:0000313" key="2">
    <source>
        <dbReference type="Proteomes" id="UP000005640"/>
    </source>
</evidence>
<dbReference type="GeneTree" id="ENSGT00390000005767"/>
<dbReference type="VEuPathDB" id="HostDB:ENSG00000172613"/>
<reference evidence="1" key="5">
    <citation type="submission" date="2025-09" db="UniProtKB">
        <authorList>
            <consortium name="Ensembl"/>
        </authorList>
    </citation>
    <scope>IDENTIFICATION</scope>
</reference>
<dbReference type="ExpressionAtlas" id="A0A0G2JMD0">
    <property type="expression patterns" value="baseline and differential"/>
</dbReference>
<gene>
    <name evidence="1" type="primary">RAD9A</name>
</gene>
<reference evidence="1 2" key="2">
    <citation type="journal article" date="2004" name="Nature">
        <title>Finishing the euchromatic sequence of the human genome.</title>
        <authorList>
            <consortium name="International Human Genome Sequencing Consortium"/>
        </authorList>
    </citation>
    <scope>NUCLEOTIDE SEQUENCE [LARGE SCALE GENOMIC DNA]</scope>
</reference>
<reference evidence="1" key="4">
    <citation type="submission" date="2025-08" db="UniProtKB">
        <authorList>
            <consortium name="Ensembl"/>
        </authorList>
    </citation>
    <scope>IDENTIFICATION</scope>
</reference>
<dbReference type="Proteomes" id="UP000005640">
    <property type="component" value="Chromosome 11"/>
</dbReference>
<dbReference type="ChiTaRS" id="RAD9A">
    <property type="organism name" value="human"/>
</dbReference>
<sequence>MKCLVTGGNV</sequence>
<dbReference type="MassIVE" id="A0A0G2JMD0"/>
<keyword evidence="2" id="KW-1185">Reference proteome</keyword>
<accession>A0A0G2JMD0</accession>
<feature type="non-terminal residue" evidence="1">
    <location>
        <position position="10"/>
    </location>
</feature>
<protein>
    <submittedName>
        <fullName evidence="1">RAD9 checkpoint clamp component A</fullName>
    </submittedName>
</protein>
<dbReference type="EMBL" id="AP003419">
    <property type="status" value="NOT_ANNOTATED_CDS"/>
    <property type="molecule type" value="Genomic_DNA"/>
</dbReference>
<proteinExistence type="predicted"/>
<dbReference type="OpenTargets" id="ENSG00000172613"/>
<dbReference type="EMBL" id="AP002776">
    <property type="status" value="NOT_ANNOTATED_CDS"/>
    <property type="molecule type" value="Genomic_DNA"/>
</dbReference>
<reference evidence="1 2" key="3">
    <citation type="journal article" date="2006" name="Nature">
        <title>Human chromosome 11 DNA sequence and analysis including novel gene identification.</title>
        <authorList>
            <person name="Taylor T.D."/>
            <person name="Noguchi H."/>
            <person name="Totoki Y."/>
            <person name="Toyoda A."/>
            <person name="Kuroki Y."/>
            <person name="Dewar K."/>
            <person name="Lloyd C."/>
            <person name="Itoh T."/>
            <person name="Takeda T."/>
            <person name="Kim D.W."/>
            <person name="She X."/>
            <person name="Barlow K.F."/>
            <person name="Bloom T."/>
            <person name="Bruford E."/>
            <person name="Chang J.L."/>
            <person name="Cuomo C.A."/>
            <person name="Eichler E."/>
            <person name="FitzGerald M.G."/>
            <person name="Jaffe D.B."/>
            <person name="LaButti K."/>
            <person name="Nicol R."/>
            <person name="Park H.S."/>
            <person name="Seaman C."/>
            <person name="Sougnez C."/>
            <person name="Yang X."/>
            <person name="Zimmer A.R."/>
            <person name="Zody M.C."/>
            <person name="Birren B.W."/>
            <person name="Nusbaum C."/>
            <person name="Fujiyama A."/>
            <person name="Hattori M."/>
            <person name="Rogers J."/>
            <person name="Lander E.S."/>
            <person name="Sakaki Y."/>
        </authorList>
    </citation>
    <scope>NUCLEOTIDE SEQUENCE [LARGE SCALE GENOMIC DNA]</scope>
</reference>